<sequence>MPQTVAELLEAARQLPSEERDWLVNSLQEDEFTKWQKEAGEPEPGYDEWFRASVEEAIADTSPGIPHEEAMQRFHDAIQKARRLKNTA</sequence>
<dbReference type="Proteomes" id="UP001596091">
    <property type="component" value="Unassembled WGS sequence"/>
</dbReference>
<reference evidence="3" key="1">
    <citation type="journal article" date="2019" name="Int. J. Syst. Evol. Microbiol.">
        <title>The Global Catalogue of Microorganisms (GCM) 10K type strain sequencing project: providing services to taxonomists for standard genome sequencing and annotation.</title>
        <authorList>
            <consortium name="The Broad Institute Genomics Platform"/>
            <consortium name="The Broad Institute Genome Sequencing Center for Infectious Disease"/>
            <person name="Wu L."/>
            <person name="Ma J."/>
        </authorList>
    </citation>
    <scope>NUCLEOTIDE SEQUENCE [LARGE SCALE GENOMIC DNA]</scope>
    <source>
        <strain evidence="3">JCM 4087</strain>
    </source>
</reference>
<evidence type="ECO:0000313" key="2">
    <source>
        <dbReference type="EMBL" id="MFC5863867.1"/>
    </source>
</evidence>
<proteinExistence type="predicted"/>
<protein>
    <recommendedName>
        <fullName evidence="1">Stability determinant domain-containing protein</fullName>
    </recommendedName>
</protein>
<dbReference type="Gene3D" id="6.20.450.20">
    <property type="match status" value="1"/>
</dbReference>
<feature type="domain" description="Stability determinant" evidence="1">
    <location>
        <begin position="43"/>
        <end position="71"/>
    </location>
</feature>
<dbReference type="InterPro" id="IPR048851">
    <property type="entry name" value="PaaA2_dom"/>
</dbReference>
<dbReference type="EMBL" id="JBHSPH010000007">
    <property type="protein sequence ID" value="MFC5863867.1"/>
    <property type="molecule type" value="Genomic_DNA"/>
</dbReference>
<accession>A0ABW1EJA8</accession>
<evidence type="ECO:0000259" key="1">
    <source>
        <dbReference type="Pfam" id="PF21217"/>
    </source>
</evidence>
<name>A0ABW1EJA8_9BACT</name>
<dbReference type="RefSeq" id="WP_263342215.1">
    <property type="nucleotide sequence ID" value="NZ_JAGSYH010000010.1"/>
</dbReference>
<organism evidence="2 3">
    <name type="scientific">Acidicapsa dinghuensis</name>
    <dbReference type="NCBI Taxonomy" id="2218256"/>
    <lineage>
        <taxon>Bacteria</taxon>
        <taxon>Pseudomonadati</taxon>
        <taxon>Acidobacteriota</taxon>
        <taxon>Terriglobia</taxon>
        <taxon>Terriglobales</taxon>
        <taxon>Acidobacteriaceae</taxon>
        <taxon>Acidicapsa</taxon>
    </lineage>
</organism>
<comment type="caution">
    <text evidence="2">The sequence shown here is derived from an EMBL/GenBank/DDBJ whole genome shotgun (WGS) entry which is preliminary data.</text>
</comment>
<evidence type="ECO:0000313" key="3">
    <source>
        <dbReference type="Proteomes" id="UP001596091"/>
    </source>
</evidence>
<keyword evidence="3" id="KW-1185">Reference proteome</keyword>
<gene>
    <name evidence="2" type="ORF">ACFPT7_16280</name>
</gene>
<dbReference type="Pfam" id="PF21217">
    <property type="entry name" value="PaaA2"/>
    <property type="match status" value="1"/>
</dbReference>